<keyword evidence="2" id="KW-1185">Reference proteome</keyword>
<dbReference type="GO" id="GO:0005581">
    <property type="term" value="C:collagen trimer"/>
    <property type="evidence" value="ECO:0007669"/>
    <property type="project" value="UniProtKB-KW"/>
</dbReference>
<reference evidence="1" key="1">
    <citation type="journal article" date="2013" name="Nature">
        <title>The genomes of four tapeworm species reveal adaptations to parasitism.</title>
        <authorList>
            <person name="Tsai I.J."/>
            <person name="Zarowiecki M."/>
            <person name="Holroyd N."/>
            <person name="Garciarrubio A."/>
            <person name="Sanchez-Flores A."/>
            <person name="Brooks K.L."/>
            <person name="Tracey A."/>
            <person name="Bobes R.J."/>
            <person name="Fragoso G."/>
            <person name="Sciutto E."/>
            <person name="Aslett M."/>
            <person name="Beasley H."/>
            <person name="Bennett H.M."/>
            <person name="Cai J."/>
            <person name="Camicia F."/>
            <person name="Clark R."/>
            <person name="Cucher M."/>
            <person name="De Silva N."/>
            <person name="Day T.A."/>
            <person name="Deplazes P."/>
            <person name="Estrada K."/>
            <person name="Fernandez C."/>
            <person name="Holland P.W."/>
            <person name="Hou J."/>
            <person name="Hu S."/>
            <person name="Huckvale T."/>
            <person name="Hung S.S."/>
            <person name="Kamenetzky L."/>
            <person name="Keane J.A."/>
            <person name="Kiss F."/>
            <person name="Koziol U."/>
            <person name="Lambert O."/>
            <person name="Liu K."/>
            <person name="Luo X."/>
            <person name="Luo Y."/>
            <person name="Macchiaroli N."/>
            <person name="Nichol S."/>
            <person name="Paps J."/>
            <person name="Parkinson J."/>
            <person name="Pouchkina-Stantcheva N."/>
            <person name="Riddiford N."/>
            <person name="Rosenzvit M."/>
            <person name="Salinas G."/>
            <person name="Wasmuth J.D."/>
            <person name="Zamanian M."/>
            <person name="Zheng Y."/>
            <person name="Cai X."/>
            <person name="Soberon X."/>
            <person name="Olson P.D."/>
            <person name="Laclette J.P."/>
            <person name="Brehm K."/>
            <person name="Berriman M."/>
            <person name="Garciarrubio A."/>
            <person name="Bobes R.J."/>
            <person name="Fragoso G."/>
            <person name="Sanchez-Flores A."/>
            <person name="Estrada K."/>
            <person name="Cevallos M.A."/>
            <person name="Morett E."/>
            <person name="Gonzalez V."/>
            <person name="Portillo T."/>
            <person name="Ochoa-Leyva A."/>
            <person name="Jose M.V."/>
            <person name="Sciutto E."/>
            <person name="Landa A."/>
            <person name="Jimenez L."/>
            <person name="Valdes V."/>
            <person name="Carrero J.C."/>
            <person name="Larralde C."/>
            <person name="Morales-Montor J."/>
            <person name="Limon-Lason J."/>
            <person name="Soberon X."/>
            <person name="Laclette J.P."/>
        </authorList>
    </citation>
    <scope>NUCLEOTIDE SEQUENCE [LARGE SCALE GENOMIC DNA]</scope>
</reference>
<proteinExistence type="predicted"/>
<keyword evidence="1" id="KW-0176">Collagen</keyword>
<dbReference type="Proteomes" id="UP000017246">
    <property type="component" value="Unassembled WGS sequence"/>
</dbReference>
<evidence type="ECO:0000313" key="1">
    <source>
        <dbReference type="EMBL" id="CUT99776.1"/>
    </source>
</evidence>
<reference evidence="1" key="2">
    <citation type="submission" date="2015-11" db="EMBL/GenBank/DDBJ databases">
        <authorList>
            <person name="Zhang Y."/>
            <person name="Guo Z."/>
        </authorList>
    </citation>
    <scope>NUCLEOTIDE SEQUENCE</scope>
</reference>
<protein>
    <submittedName>
        <fullName evidence="1">Collagen alpha-1(XX) chain</fullName>
    </submittedName>
</protein>
<dbReference type="AlphaFoldDB" id="A0A0S4MQ53"/>
<accession>A0A0S4MQ53</accession>
<dbReference type="EMBL" id="LN902848">
    <property type="protein sequence ID" value="CUT99776.1"/>
    <property type="molecule type" value="Genomic_DNA"/>
</dbReference>
<evidence type="ECO:0000313" key="2">
    <source>
        <dbReference type="Proteomes" id="UP000017246"/>
    </source>
</evidence>
<name>A0A0S4MQ53_ECHMU</name>
<organism evidence="1 2">
    <name type="scientific">Echinococcus multilocularis</name>
    <name type="common">Fox tapeworm</name>
    <dbReference type="NCBI Taxonomy" id="6211"/>
    <lineage>
        <taxon>Eukaryota</taxon>
        <taxon>Metazoa</taxon>
        <taxon>Spiralia</taxon>
        <taxon>Lophotrochozoa</taxon>
        <taxon>Platyhelminthes</taxon>
        <taxon>Cestoda</taxon>
        <taxon>Eucestoda</taxon>
        <taxon>Cyclophyllidea</taxon>
        <taxon>Taeniidae</taxon>
        <taxon>Echinococcus</taxon>
    </lineage>
</organism>
<sequence length="107" mass="11974">MIQLDRRRGRPFPRVVLVSDNLLSDFILMQLPGCNCRSHCVHLAYNVPTSVTVVASTTMPTITFFSNCRSRLSTFQPTNACRPPSHPSSHPNCLRLHHVDANSTTNL</sequence>